<dbReference type="EnsemblBacteria" id="AAM71926">
    <property type="protein sequence ID" value="AAM71926"/>
    <property type="gene ID" value="CT0688"/>
</dbReference>
<proteinExistence type="predicted"/>
<reference evidence="1 2" key="1">
    <citation type="journal article" date="2002" name="Proc. Natl. Acad. Sci. U.S.A.">
        <title>The complete genome sequence of Chlorobium tepidum TLS, a photosynthetic, anaerobic, green-sulfur bacterium.</title>
        <authorList>
            <person name="Eisen J.A."/>
            <person name="Nelson K.E."/>
            <person name="Paulsen I.T."/>
            <person name="Heidelberg J.F."/>
            <person name="Wu M."/>
            <person name="Dodson R.J."/>
            <person name="Deboy R."/>
            <person name="Gwinn M.L."/>
            <person name="Nelson W.C."/>
            <person name="Haft D.H."/>
            <person name="Hickey E.K."/>
            <person name="Peterson J.D."/>
            <person name="Durkin A.S."/>
            <person name="Kolonay J.L."/>
            <person name="Yang F."/>
            <person name="Holt I."/>
            <person name="Umayam L.A."/>
            <person name="Mason T."/>
            <person name="Brenner M."/>
            <person name="Shea T.P."/>
            <person name="Parksey D."/>
            <person name="Nierman W.C."/>
            <person name="Feldblyum T.V."/>
            <person name="Hansen C.L."/>
            <person name="Craven M.B."/>
            <person name="Radune D."/>
            <person name="Vamathevan J."/>
            <person name="Khouri H."/>
            <person name="White O."/>
            <person name="Gruber T.M."/>
            <person name="Ketchum K.A."/>
            <person name="Venter J.C."/>
            <person name="Tettelin H."/>
            <person name="Bryant D.A."/>
            <person name="Fraser C.M."/>
        </authorList>
    </citation>
    <scope>NUCLEOTIDE SEQUENCE [LARGE SCALE GENOMIC DNA]</scope>
    <source>
        <strain evidence="2">ATCC 49652 / DSM 12025 / NBRC 103806 / TLS</strain>
    </source>
</reference>
<dbReference type="HOGENOM" id="CLU_2988276_0_0_10"/>
<protein>
    <submittedName>
        <fullName evidence="1">Uncharacterized protein</fullName>
    </submittedName>
</protein>
<dbReference type="EMBL" id="AE006470">
    <property type="protein sequence ID" value="AAM71926.1"/>
    <property type="molecule type" value="Genomic_DNA"/>
</dbReference>
<dbReference type="KEGG" id="cte:CT0688"/>
<dbReference type="Proteomes" id="UP000001007">
    <property type="component" value="Chromosome"/>
</dbReference>
<gene>
    <name evidence="1" type="ordered locus">CT0688</name>
</gene>
<evidence type="ECO:0000313" key="2">
    <source>
        <dbReference type="Proteomes" id="UP000001007"/>
    </source>
</evidence>
<evidence type="ECO:0000313" key="1">
    <source>
        <dbReference type="EMBL" id="AAM71926.1"/>
    </source>
</evidence>
<dbReference type="STRING" id="194439.CT0688"/>
<name>Q8KEK0_CHLTE</name>
<keyword evidence="2" id="KW-1185">Reference proteome</keyword>
<sequence>MPGERSRDFSALIVLKAYISGECKYAVILLHRPMRHERAYAGIPVMIETITWRSDRG</sequence>
<organism evidence="1 2">
    <name type="scientific">Chlorobaculum tepidum (strain ATCC 49652 / DSM 12025 / NBRC 103806 / TLS)</name>
    <name type="common">Chlorobium tepidum</name>
    <dbReference type="NCBI Taxonomy" id="194439"/>
    <lineage>
        <taxon>Bacteria</taxon>
        <taxon>Pseudomonadati</taxon>
        <taxon>Chlorobiota</taxon>
        <taxon>Chlorobiia</taxon>
        <taxon>Chlorobiales</taxon>
        <taxon>Chlorobiaceae</taxon>
        <taxon>Chlorobaculum</taxon>
    </lineage>
</organism>
<accession>Q8KEK0</accession>
<dbReference type="AlphaFoldDB" id="Q8KEK0"/>